<dbReference type="AlphaFoldDB" id="B5Y7X6"/>
<proteinExistence type="predicted"/>
<dbReference type="SUPFAM" id="SSF56300">
    <property type="entry name" value="Metallo-dependent phosphatases"/>
    <property type="match status" value="1"/>
</dbReference>
<dbReference type="InterPro" id="IPR004843">
    <property type="entry name" value="Calcineurin-like_PHP"/>
</dbReference>
<evidence type="ECO:0000313" key="3">
    <source>
        <dbReference type="Proteomes" id="UP000001732"/>
    </source>
</evidence>
<dbReference type="GO" id="GO:0004527">
    <property type="term" value="F:exonuclease activity"/>
    <property type="evidence" value="ECO:0007669"/>
    <property type="project" value="UniProtKB-KW"/>
</dbReference>
<evidence type="ECO:0000313" key="2">
    <source>
        <dbReference type="EMBL" id="ACI17676.1"/>
    </source>
</evidence>
<organism evidence="2 3">
    <name type="scientific">Coprothermobacter proteolyticus (strain ATCC 35245 / DSM 5265 / OCM 4 / BT)</name>
    <dbReference type="NCBI Taxonomy" id="309798"/>
    <lineage>
        <taxon>Bacteria</taxon>
        <taxon>Pseudomonadati</taxon>
        <taxon>Coprothermobacterota</taxon>
        <taxon>Coprothermobacteria</taxon>
        <taxon>Coprothermobacterales</taxon>
        <taxon>Coprothermobacteraceae</taxon>
        <taxon>Coprothermobacter</taxon>
    </lineage>
</organism>
<dbReference type="OrthoDB" id="9773856at2"/>
<name>B5Y7X6_COPPD</name>
<keyword evidence="3" id="KW-1185">Reference proteome</keyword>
<reference evidence="3" key="1">
    <citation type="submission" date="2008-08" db="EMBL/GenBank/DDBJ databases">
        <title>The complete genome sequence of Coprothermobacter proteolyticus strain ATCC 5245 / DSM 5265 / BT.</title>
        <authorList>
            <person name="Dodson R.J."/>
            <person name="Durkin A.S."/>
            <person name="Wu M."/>
            <person name="Eisen J."/>
            <person name="Sutton G."/>
        </authorList>
    </citation>
    <scope>NUCLEOTIDE SEQUENCE [LARGE SCALE GENOMIC DNA]</scope>
    <source>
        <strain evidence="3">ATCC 35245 / DSM 5265 / OCM 4 / BT</strain>
    </source>
</reference>
<dbReference type="eggNOG" id="COG0420">
    <property type="taxonomic scope" value="Bacteria"/>
</dbReference>
<dbReference type="Pfam" id="PF00149">
    <property type="entry name" value="Metallophos"/>
    <property type="match status" value="1"/>
</dbReference>
<reference evidence="2 3" key="2">
    <citation type="journal article" date="2014" name="Genome Announc.">
        <title>Complete Genome Sequence of Coprothermobacter proteolyticus DSM 5265.</title>
        <authorList>
            <person name="Alexiev A."/>
            <person name="Coil D.A."/>
            <person name="Badger J.H."/>
            <person name="Enticknap J."/>
            <person name="Ward N."/>
            <person name="Robb F.T."/>
            <person name="Eisen J.A."/>
        </authorList>
    </citation>
    <scope>NUCLEOTIDE SEQUENCE [LARGE SCALE GENOMIC DNA]</scope>
    <source>
        <strain evidence="3">ATCC 35245 / DSM 5265 / OCM 4 / BT</strain>
    </source>
</reference>
<keyword evidence="2" id="KW-0540">Nuclease</keyword>
<dbReference type="Gene3D" id="3.60.21.10">
    <property type="match status" value="1"/>
</dbReference>
<dbReference type="InterPro" id="IPR050535">
    <property type="entry name" value="DNA_Repair-Maintenance_Comp"/>
</dbReference>
<dbReference type="HOGENOM" id="CLU_038045_3_1_9"/>
<accession>B5Y7X6</accession>
<evidence type="ECO:0000259" key="1">
    <source>
        <dbReference type="Pfam" id="PF00149"/>
    </source>
</evidence>
<dbReference type="STRING" id="309798.COPRO5265_0515"/>
<keyword evidence="2" id="KW-0378">Hydrolase</keyword>
<dbReference type="PANTHER" id="PTHR30337:SF0">
    <property type="entry name" value="NUCLEASE SBCCD SUBUNIT D"/>
    <property type="match status" value="1"/>
</dbReference>
<dbReference type="Proteomes" id="UP000001732">
    <property type="component" value="Chromosome"/>
</dbReference>
<dbReference type="EMBL" id="CP001145">
    <property type="protein sequence ID" value="ACI17676.1"/>
    <property type="molecule type" value="Genomic_DNA"/>
</dbReference>
<dbReference type="RefSeq" id="WP_012544328.1">
    <property type="nucleotide sequence ID" value="NC_011295.1"/>
</dbReference>
<sequence length="381" mass="42767">MRVLVTGDWHLGAVTWRRKPQDRTPEIQACLNEILDFLSQERVDLIAVTGDFTHYWVPLEGEKQRWLMDYLYALSEHAPVVGVLGNHDWRGLVSFDKFARKKDVYIVDKFGQLELNLNGTKVCIVILPYFDARKVLQPYQKLTSNGVKDTAKQVVLNDLSPRSCSWDANYRILITHGVVEGLAYSELGGNDVPIPKSALSQFDFALLGHIHNAQVIKDDSTGRIVGCYPGGVAKLDFGEMGSTQGFWIVDLSPKGPDCKLIQFSSQKPLKRVEVAGPVTPEVREEIMRTNGYVKAVLKEGDLVTVQKLYDLEPVVVVELKSAVSSGNEGSTGEGESKVRFSSLEEAYGLYLNHYPELAEDKRDELLRRFSSYLRKAKENKS</sequence>
<feature type="domain" description="Calcineurin-like phosphoesterase" evidence="1">
    <location>
        <begin position="1"/>
        <end position="212"/>
    </location>
</feature>
<dbReference type="PANTHER" id="PTHR30337">
    <property type="entry name" value="COMPONENT OF ATP-DEPENDENT DSDNA EXONUCLEASE"/>
    <property type="match status" value="1"/>
</dbReference>
<gene>
    <name evidence="2" type="ordered locus">COPRO5265_0515</name>
</gene>
<dbReference type="InterPro" id="IPR029052">
    <property type="entry name" value="Metallo-depent_PP-like"/>
</dbReference>
<dbReference type="KEGG" id="cpo:COPRO5265_0515"/>
<keyword evidence="2" id="KW-0269">Exonuclease</keyword>
<protein>
    <submittedName>
        <fullName evidence="2">Exonuclease SbcD</fullName>
    </submittedName>
</protein>